<gene>
    <name evidence="2" type="ORF">Tco_0728316</name>
</gene>
<name>A0ABQ4YLB0_9ASTR</name>
<evidence type="ECO:0000256" key="1">
    <source>
        <dbReference type="SAM" id="MobiDB-lite"/>
    </source>
</evidence>
<accession>A0ABQ4YLB0</accession>
<evidence type="ECO:0000313" key="2">
    <source>
        <dbReference type="EMBL" id="GJS78435.1"/>
    </source>
</evidence>
<proteinExistence type="predicted"/>
<feature type="compositionally biased region" description="Polar residues" evidence="1">
    <location>
        <begin position="56"/>
        <end position="65"/>
    </location>
</feature>
<protein>
    <submittedName>
        <fullName evidence="2">Beta-caryophyllene synthase</fullName>
    </submittedName>
</protein>
<organism evidence="2 3">
    <name type="scientific">Tanacetum coccineum</name>
    <dbReference type="NCBI Taxonomy" id="301880"/>
    <lineage>
        <taxon>Eukaryota</taxon>
        <taxon>Viridiplantae</taxon>
        <taxon>Streptophyta</taxon>
        <taxon>Embryophyta</taxon>
        <taxon>Tracheophyta</taxon>
        <taxon>Spermatophyta</taxon>
        <taxon>Magnoliopsida</taxon>
        <taxon>eudicotyledons</taxon>
        <taxon>Gunneridae</taxon>
        <taxon>Pentapetalae</taxon>
        <taxon>asterids</taxon>
        <taxon>campanulids</taxon>
        <taxon>Asterales</taxon>
        <taxon>Asteraceae</taxon>
        <taxon>Asteroideae</taxon>
        <taxon>Anthemideae</taxon>
        <taxon>Anthemidinae</taxon>
        <taxon>Tanacetum</taxon>
    </lineage>
</organism>
<dbReference type="PANTHER" id="PTHR31286:SF99">
    <property type="entry name" value="DUF4283 DOMAIN-CONTAINING PROTEIN"/>
    <property type="match status" value="1"/>
</dbReference>
<evidence type="ECO:0000313" key="3">
    <source>
        <dbReference type="Proteomes" id="UP001151760"/>
    </source>
</evidence>
<dbReference type="EMBL" id="BQNB010010525">
    <property type="protein sequence ID" value="GJS78435.1"/>
    <property type="molecule type" value="Genomic_DNA"/>
</dbReference>
<reference evidence="2" key="2">
    <citation type="submission" date="2022-01" db="EMBL/GenBank/DDBJ databases">
        <authorList>
            <person name="Yamashiro T."/>
            <person name="Shiraishi A."/>
            <person name="Satake H."/>
            <person name="Nakayama K."/>
        </authorList>
    </citation>
    <scope>NUCLEOTIDE SEQUENCE</scope>
</reference>
<dbReference type="PANTHER" id="PTHR31286">
    <property type="entry name" value="GLYCINE-RICH CELL WALL STRUCTURAL PROTEIN 1.8-LIKE"/>
    <property type="match status" value="1"/>
</dbReference>
<dbReference type="Proteomes" id="UP001151760">
    <property type="component" value="Unassembled WGS sequence"/>
</dbReference>
<keyword evidence="3" id="KW-1185">Reference proteome</keyword>
<feature type="compositionally biased region" description="Basic and acidic residues" evidence="1">
    <location>
        <begin position="9"/>
        <end position="25"/>
    </location>
</feature>
<dbReference type="InterPro" id="IPR040256">
    <property type="entry name" value="At4g02000-like"/>
</dbReference>
<comment type="caution">
    <text evidence="2">The sequence shown here is derived from an EMBL/GenBank/DDBJ whole genome shotgun (WGS) entry which is preliminary data.</text>
</comment>
<feature type="region of interest" description="Disordered" evidence="1">
    <location>
        <begin position="1"/>
        <end position="70"/>
    </location>
</feature>
<sequence>MQRGFLSQKEGRGGRGVKDKQHSSAKDTTQVTGEMPSVADGPVLSRSCGHTVDENVGQTPTNSTDDLNKGGNRVNVVVPVESIRAISDQFANTTYGFFLGKHVAYLVVANYVRNTWGKYGLVESMLNSSTRIFSFQFSSMEGLDAMLENEDVSNIPVWVKIHGVSVTTFSEDGLSSISTNLGTPLMLEFYTSDMCIQSWGRSSYAKALIEVQAKGEEHGFDSKGDEVVPKVEEVSLVDGVFDGALGGDGNEDFEIGERGDWMMKLEWKPWRKKKINVMKMMKRRRRWNVDDVIFRRDLFDGDVSFLDIVLKEMVTNFDVLRPRVFTGFLLSLFESWKQTYRLLCFVLISLKKLIALVIQIVKFSVLKPFMNKTDEELTEKEVKQMEADDQAIQIILMGLLEDIYAAVDSCETA</sequence>
<reference evidence="2" key="1">
    <citation type="journal article" date="2022" name="Int. J. Mol. Sci.">
        <title>Draft Genome of Tanacetum Coccineum: Genomic Comparison of Closely Related Tanacetum-Family Plants.</title>
        <authorList>
            <person name="Yamashiro T."/>
            <person name="Shiraishi A."/>
            <person name="Nakayama K."/>
            <person name="Satake H."/>
        </authorList>
    </citation>
    <scope>NUCLEOTIDE SEQUENCE</scope>
</reference>